<gene>
    <name evidence="2" type="ORF">CDL15_Pgr029192</name>
</gene>
<dbReference type="EMBL" id="MTKT01001946">
    <property type="protein sequence ID" value="OWM82831.1"/>
    <property type="molecule type" value="Genomic_DNA"/>
</dbReference>
<dbReference type="PANTHER" id="PTHR33156:SF39">
    <property type="entry name" value="PROTEIN NONRESPONDING TO OXYLIPINS 2, MITOCHONDRIAL"/>
    <property type="match status" value="1"/>
</dbReference>
<evidence type="ECO:0000313" key="2">
    <source>
        <dbReference type="EMBL" id="OWM82831.1"/>
    </source>
</evidence>
<dbReference type="Proteomes" id="UP000197138">
    <property type="component" value="Unassembled WGS sequence"/>
</dbReference>
<organism evidence="2 3">
    <name type="scientific">Punica granatum</name>
    <name type="common">Pomegranate</name>
    <dbReference type="NCBI Taxonomy" id="22663"/>
    <lineage>
        <taxon>Eukaryota</taxon>
        <taxon>Viridiplantae</taxon>
        <taxon>Streptophyta</taxon>
        <taxon>Embryophyta</taxon>
        <taxon>Tracheophyta</taxon>
        <taxon>Spermatophyta</taxon>
        <taxon>Magnoliopsida</taxon>
        <taxon>eudicotyledons</taxon>
        <taxon>Gunneridae</taxon>
        <taxon>Pentapetalae</taxon>
        <taxon>rosids</taxon>
        <taxon>malvids</taxon>
        <taxon>Myrtales</taxon>
        <taxon>Lythraceae</taxon>
        <taxon>Punica</taxon>
    </lineage>
</organism>
<evidence type="ECO:0008006" key="4">
    <source>
        <dbReference type="Google" id="ProtNLM"/>
    </source>
</evidence>
<dbReference type="AlphaFoldDB" id="A0A218XEB7"/>
<reference evidence="3" key="1">
    <citation type="journal article" date="2017" name="Plant J.">
        <title>The pomegranate (Punica granatum L.) genome and the genomics of punicalagin biosynthesis.</title>
        <authorList>
            <person name="Qin G."/>
            <person name="Xu C."/>
            <person name="Ming R."/>
            <person name="Tang H."/>
            <person name="Guyot R."/>
            <person name="Kramer E.M."/>
            <person name="Hu Y."/>
            <person name="Yi X."/>
            <person name="Qi Y."/>
            <person name="Xu X."/>
            <person name="Gao Z."/>
            <person name="Pan H."/>
            <person name="Jian J."/>
            <person name="Tian Y."/>
            <person name="Yue Z."/>
            <person name="Xu Y."/>
        </authorList>
    </citation>
    <scope>NUCLEOTIDE SEQUENCE [LARGE SCALE GENOMIC DNA]</scope>
    <source>
        <strain evidence="3">cv. Dabenzi</strain>
    </source>
</reference>
<proteinExistence type="predicted"/>
<dbReference type="PANTHER" id="PTHR33156">
    <property type="entry name" value="OS02G0230000 PROTEIN"/>
    <property type="match status" value="1"/>
</dbReference>
<protein>
    <recommendedName>
        <fullName evidence="4">Protein NUCLEAR FUSION DEFECTIVE 6, chloroplastic/mitochondrial-like</fullName>
    </recommendedName>
</protein>
<evidence type="ECO:0000256" key="1">
    <source>
        <dbReference type="SAM" id="MobiDB-lite"/>
    </source>
</evidence>
<sequence length="109" mass="11458">MASRCRSLARPSVSLLKSTFQKSTPKSMPSSLLSPRSSPTFRRQASLSSALTHSGDSQILSAPQLGSLHSLLPLYSAVSSARLTSCLGIDSRSSRSMCQGMLCSANPGV</sequence>
<feature type="region of interest" description="Disordered" evidence="1">
    <location>
        <begin position="19"/>
        <end position="39"/>
    </location>
</feature>
<evidence type="ECO:0000313" key="3">
    <source>
        <dbReference type="Proteomes" id="UP000197138"/>
    </source>
</evidence>
<feature type="compositionally biased region" description="Low complexity" evidence="1">
    <location>
        <begin position="22"/>
        <end position="39"/>
    </location>
</feature>
<comment type="caution">
    <text evidence="2">The sequence shown here is derived from an EMBL/GenBank/DDBJ whole genome shotgun (WGS) entry which is preliminary data.</text>
</comment>
<dbReference type="InterPro" id="IPR043459">
    <property type="entry name" value="NFD6/NOXY2-like"/>
</dbReference>
<accession>A0A218XEB7</accession>
<name>A0A218XEB7_PUNGR</name>